<dbReference type="EMBL" id="NJHN03000058">
    <property type="protein sequence ID" value="KAH9419597.1"/>
    <property type="molecule type" value="Genomic_DNA"/>
</dbReference>
<gene>
    <name evidence="1" type="ORF">DERP_009655</name>
</gene>
<reference evidence="1 2" key="2">
    <citation type="journal article" date="2022" name="Mol. Biol. Evol.">
        <title>Comparative Genomics Reveals Insights into the Divergent Evolution of Astigmatic Mites and Household Pest Adaptations.</title>
        <authorList>
            <person name="Xiong Q."/>
            <person name="Wan A.T."/>
            <person name="Liu X."/>
            <person name="Fung C.S."/>
            <person name="Xiao X."/>
            <person name="Malainual N."/>
            <person name="Hou J."/>
            <person name="Wang L."/>
            <person name="Wang M."/>
            <person name="Yang K.Y."/>
            <person name="Cui Y."/>
            <person name="Leung E.L."/>
            <person name="Nong W."/>
            <person name="Shin S.K."/>
            <person name="Au S.W."/>
            <person name="Jeong K.Y."/>
            <person name="Chew F.T."/>
            <person name="Hui J.H."/>
            <person name="Leung T.F."/>
            <person name="Tungtrongchitr A."/>
            <person name="Zhong N."/>
            <person name="Liu Z."/>
            <person name="Tsui S.K."/>
        </authorList>
    </citation>
    <scope>NUCLEOTIDE SEQUENCE [LARGE SCALE GENOMIC DNA]</scope>
    <source>
        <strain evidence="1">Derp</strain>
    </source>
</reference>
<protein>
    <submittedName>
        <fullName evidence="1">Uncharacterized protein</fullName>
    </submittedName>
</protein>
<name>A0ABQ8JAG7_DERPT</name>
<keyword evidence="2" id="KW-1185">Reference proteome</keyword>
<sequence>MNNIYIMIIIKINTLKFKQYVVFVNAFFFNSNSPIALSTKTARLGFCAADRHPSKRSAGTSSRNDIMFDRQSRVTRISAPSFSIIFTHLSSDSGQVIDE</sequence>
<proteinExistence type="predicted"/>
<dbReference type="Proteomes" id="UP000887458">
    <property type="component" value="Unassembled WGS sequence"/>
</dbReference>
<organism evidence="1 2">
    <name type="scientific">Dermatophagoides pteronyssinus</name>
    <name type="common">European house dust mite</name>
    <dbReference type="NCBI Taxonomy" id="6956"/>
    <lineage>
        <taxon>Eukaryota</taxon>
        <taxon>Metazoa</taxon>
        <taxon>Ecdysozoa</taxon>
        <taxon>Arthropoda</taxon>
        <taxon>Chelicerata</taxon>
        <taxon>Arachnida</taxon>
        <taxon>Acari</taxon>
        <taxon>Acariformes</taxon>
        <taxon>Sarcoptiformes</taxon>
        <taxon>Astigmata</taxon>
        <taxon>Psoroptidia</taxon>
        <taxon>Analgoidea</taxon>
        <taxon>Pyroglyphidae</taxon>
        <taxon>Dermatophagoidinae</taxon>
        <taxon>Dermatophagoides</taxon>
    </lineage>
</organism>
<reference evidence="1 2" key="1">
    <citation type="journal article" date="2018" name="J. Allergy Clin. Immunol.">
        <title>High-quality assembly of Dermatophagoides pteronyssinus genome and transcriptome reveals a wide range of novel allergens.</title>
        <authorList>
            <person name="Liu X.Y."/>
            <person name="Yang K.Y."/>
            <person name="Wang M.Q."/>
            <person name="Kwok J.S."/>
            <person name="Zeng X."/>
            <person name="Yang Z."/>
            <person name="Xiao X.J."/>
            <person name="Lau C.P."/>
            <person name="Li Y."/>
            <person name="Huang Z.M."/>
            <person name="Ba J.G."/>
            <person name="Yim A.K."/>
            <person name="Ouyang C.Y."/>
            <person name="Ngai S.M."/>
            <person name="Chan T.F."/>
            <person name="Leung E.L."/>
            <person name="Liu L."/>
            <person name="Liu Z.G."/>
            <person name="Tsui S.K."/>
        </authorList>
    </citation>
    <scope>NUCLEOTIDE SEQUENCE [LARGE SCALE GENOMIC DNA]</scope>
    <source>
        <strain evidence="1">Derp</strain>
    </source>
</reference>
<evidence type="ECO:0000313" key="2">
    <source>
        <dbReference type="Proteomes" id="UP000887458"/>
    </source>
</evidence>
<evidence type="ECO:0000313" key="1">
    <source>
        <dbReference type="EMBL" id="KAH9419597.1"/>
    </source>
</evidence>
<comment type="caution">
    <text evidence="1">The sequence shown here is derived from an EMBL/GenBank/DDBJ whole genome shotgun (WGS) entry which is preliminary data.</text>
</comment>
<accession>A0ABQ8JAG7</accession>